<organism evidence="1 2">
    <name type="scientific">Violaceomyces palustris</name>
    <dbReference type="NCBI Taxonomy" id="1673888"/>
    <lineage>
        <taxon>Eukaryota</taxon>
        <taxon>Fungi</taxon>
        <taxon>Dikarya</taxon>
        <taxon>Basidiomycota</taxon>
        <taxon>Ustilaginomycotina</taxon>
        <taxon>Ustilaginomycetes</taxon>
        <taxon>Violaceomycetales</taxon>
        <taxon>Violaceomycetaceae</taxon>
        <taxon>Violaceomyces</taxon>
    </lineage>
</organism>
<dbReference type="Proteomes" id="UP000245626">
    <property type="component" value="Unassembled WGS sequence"/>
</dbReference>
<keyword evidence="2" id="KW-1185">Reference proteome</keyword>
<accession>A0ACD0NMT0</accession>
<evidence type="ECO:0000313" key="1">
    <source>
        <dbReference type="EMBL" id="PWN47104.1"/>
    </source>
</evidence>
<name>A0ACD0NMT0_9BASI</name>
<proteinExistence type="predicted"/>
<protein>
    <submittedName>
        <fullName evidence="1">Uncharacterized protein</fullName>
    </submittedName>
</protein>
<reference evidence="1 2" key="1">
    <citation type="journal article" date="2018" name="Mol. Biol. Evol.">
        <title>Broad Genomic Sampling Reveals a Smut Pathogenic Ancestry of the Fungal Clade Ustilaginomycotina.</title>
        <authorList>
            <person name="Kijpornyongpan T."/>
            <person name="Mondo S.J."/>
            <person name="Barry K."/>
            <person name="Sandor L."/>
            <person name="Lee J."/>
            <person name="Lipzen A."/>
            <person name="Pangilinan J."/>
            <person name="LaButti K."/>
            <person name="Hainaut M."/>
            <person name="Henrissat B."/>
            <person name="Grigoriev I.V."/>
            <person name="Spatafora J.W."/>
            <person name="Aime M.C."/>
        </authorList>
    </citation>
    <scope>NUCLEOTIDE SEQUENCE [LARGE SCALE GENOMIC DNA]</scope>
    <source>
        <strain evidence="1 2">SA 807</strain>
    </source>
</reference>
<dbReference type="EMBL" id="KZ820545">
    <property type="protein sequence ID" value="PWN47104.1"/>
    <property type="molecule type" value="Genomic_DNA"/>
</dbReference>
<sequence length="207" mass="23415">MVGISGNIEKGCWSVCLSGGYEDDVDLGDYFTYTGSGGRDLKGTADKPKNLRTAPQTKDQKFEGMNAALRRSVETKNPIRVIRGFKAKNKLYAPPTGYVYSGLYIVERAWMEKGLSGFKVCKYSFKRCPNQPRLPRFDPGGMEVVIVVPNLPTLSPKTREEEEEEEEEERTPPRRSERLSRVGIPNLEREKEEEEEGEDAFDVDLLL</sequence>
<gene>
    <name evidence="1" type="ORF">IE53DRAFT_349750</name>
</gene>
<evidence type="ECO:0000313" key="2">
    <source>
        <dbReference type="Proteomes" id="UP000245626"/>
    </source>
</evidence>